<feature type="transmembrane region" description="Helical" evidence="8">
    <location>
        <begin position="194"/>
        <end position="215"/>
    </location>
</feature>
<evidence type="ECO:0000256" key="5">
    <source>
        <dbReference type="ARBA" id="ARBA00022692"/>
    </source>
</evidence>
<evidence type="ECO:0000313" key="10">
    <source>
        <dbReference type="Proteomes" id="UP000466024"/>
    </source>
</evidence>
<gene>
    <name evidence="9" type="ORF">F0A16_05470</name>
</gene>
<dbReference type="PANTHER" id="PTHR30269:SF37">
    <property type="entry name" value="MEMBRANE TRANSPORTER PROTEIN"/>
    <property type="match status" value="1"/>
</dbReference>
<proteinExistence type="inferred from homology"/>
<comment type="similarity">
    <text evidence="2 8">Belongs to the 4-toluene sulfonate uptake permease (TSUP) (TC 2.A.102) family.</text>
</comment>
<evidence type="ECO:0000256" key="1">
    <source>
        <dbReference type="ARBA" id="ARBA00004651"/>
    </source>
</evidence>
<evidence type="ECO:0000256" key="4">
    <source>
        <dbReference type="ARBA" id="ARBA00022475"/>
    </source>
</evidence>
<dbReference type="InterPro" id="IPR002781">
    <property type="entry name" value="TM_pro_TauE-like"/>
</dbReference>
<keyword evidence="6 8" id="KW-1133">Transmembrane helix</keyword>
<feature type="transmembrane region" description="Helical" evidence="8">
    <location>
        <begin position="89"/>
        <end position="106"/>
    </location>
</feature>
<keyword evidence="3" id="KW-0813">Transport</keyword>
<feature type="transmembrane region" description="Helical" evidence="8">
    <location>
        <begin position="66"/>
        <end position="83"/>
    </location>
</feature>
<evidence type="ECO:0000256" key="3">
    <source>
        <dbReference type="ARBA" id="ARBA00022448"/>
    </source>
</evidence>
<sequence>MALACFAGLVRGYCGFGFAMLLALGLTLLLPPIEAVPLALLLDLLTSVGLWRRASRLAEWRLLRRLLCGMLVATAVGVSLMAMLPAAPMRVAIAVLALLGALALLVRRESSANDDPVVTVSRGQGTWPSVAAGAFSGLCMTLDSSGGPPLMLYLLHRRIPPLKLRAIAILFFAASSSASLIGLEMAGELGRETWVRAAWLLIPALVGNLLGQWFFERSPPRSMKLAVAPLLMVLSLWVLAHEAWQG</sequence>
<dbReference type="AlphaFoldDB" id="A0A640WI50"/>
<keyword evidence="4 8" id="KW-1003">Cell membrane</keyword>
<dbReference type="Proteomes" id="UP000466024">
    <property type="component" value="Unassembled WGS sequence"/>
</dbReference>
<name>A0A640WI50_9GAMM</name>
<dbReference type="EMBL" id="VTPX01000002">
    <property type="protein sequence ID" value="KAA0019988.1"/>
    <property type="molecule type" value="Genomic_DNA"/>
</dbReference>
<evidence type="ECO:0000256" key="2">
    <source>
        <dbReference type="ARBA" id="ARBA00009142"/>
    </source>
</evidence>
<organism evidence="9 10">
    <name type="scientific">Salinicola corii</name>
    <dbReference type="NCBI Taxonomy" id="2606937"/>
    <lineage>
        <taxon>Bacteria</taxon>
        <taxon>Pseudomonadati</taxon>
        <taxon>Pseudomonadota</taxon>
        <taxon>Gammaproteobacteria</taxon>
        <taxon>Oceanospirillales</taxon>
        <taxon>Halomonadaceae</taxon>
        <taxon>Salinicola</taxon>
    </lineage>
</organism>
<protein>
    <recommendedName>
        <fullName evidence="8">Probable membrane transporter protein</fullName>
    </recommendedName>
</protein>
<dbReference type="Pfam" id="PF01925">
    <property type="entry name" value="TauE"/>
    <property type="match status" value="1"/>
</dbReference>
<keyword evidence="5 8" id="KW-0812">Transmembrane</keyword>
<reference evidence="9 10" key="1">
    <citation type="submission" date="2019-08" db="EMBL/GenBank/DDBJ databases">
        <title>Bioinformatics analysis of the strain L3 and L5.</title>
        <authorList>
            <person name="Li X."/>
        </authorList>
    </citation>
    <scope>NUCLEOTIDE SEQUENCE [LARGE SCALE GENOMIC DNA]</scope>
    <source>
        <strain evidence="9 10">L3</strain>
    </source>
</reference>
<keyword evidence="7 8" id="KW-0472">Membrane</keyword>
<comment type="caution">
    <text evidence="9">The sequence shown here is derived from an EMBL/GenBank/DDBJ whole genome shotgun (WGS) entry which is preliminary data.</text>
</comment>
<evidence type="ECO:0000256" key="7">
    <source>
        <dbReference type="ARBA" id="ARBA00023136"/>
    </source>
</evidence>
<feature type="transmembrane region" description="Helical" evidence="8">
    <location>
        <begin position="12"/>
        <end position="30"/>
    </location>
</feature>
<dbReference type="GO" id="GO:0005886">
    <property type="term" value="C:plasma membrane"/>
    <property type="evidence" value="ECO:0007669"/>
    <property type="project" value="UniProtKB-SubCell"/>
</dbReference>
<feature type="transmembrane region" description="Helical" evidence="8">
    <location>
        <begin position="222"/>
        <end position="240"/>
    </location>
</feature>
<accession>A0A640WI50</accession>
<dbReference type="InterPro" id="IPR052017">
    <property type="entry name" value="TSUP"/>
</dbReference>
<feature type="transmembrane region" description="Helical" evidence="8">
    <location>
        <begin position="36"/>
        <end position="54"/>
    </location>
</feature>
<evidence type="ECO:0000256" key="8">
    <source>
        <dbReference type="RuleBase" id="RU363041"/>
    </source>
</evidence>
<comment type="subcellular location">
    <subcellularLocation>
        <location evidence="1 8">Cell membrane</location>
        <topology evidence="1 8">Multi-pass membrane protein</topology>
    </subcellularLocation>
</comment>
<keyword evidence="10" id="KW-1185">Reference proteome</keyword>
<evidence type="ECO:0000313" key="9">
    <source>
        <dbReference type="EMBL" id="KAA0019988.1"/>
    </source>
</evidence>
<dbReference type="PANTHER" id="PTHR30269">
    <property type="entry name" value="TRANSMEMBRANE PROTEIN YFCA"/>
    <property type="match status" value="1"/>
</dbReference>
<feature type="transmembrane region" description="Helical" evidence="8">
    <location>
        <begin position="164"/>
        <end position="182"/>
    </location>
</feature>
<evidence type="ECO:0000256" key="6">
    <source>
        <dbReference type="ARBA" id="ARBA00022989"/>
    </source>
</evidence>